<keyword evidence="2" id="KW-1185">Reference proteome</keyword>
<proteinExistence type="predicted"/>
<evidence type="ECO:0000313" key="1">
    <source>
        <dbReference type="EMBL" id="MDS0260298.1"/>
    </source>
</evidence>
<dbReference type="EMBL" id="JAMQON010000003">
    <property type="protein sequence ID" value="MDS0260298.1"/>
    <property type="molecule type" value="Genomic_DNA"/>
</dbReference>
<comment type="caution">
    <text evidence="1">The sequence shown here is derived from an EMBL/GenBank/DDBJ whole genome shotgun (WGS) entry which is preliminary data.</text>
</comment>
<organism evidence="1 2">
    <name type="scientific">Haloarcula saliterrae</name>
    <dbReference type="NCBI Taxonomy" id="2950534"/>
    <lineage>
        <taxon>Archaea</taxon>
        <taxon>Methanobacteriati</taxon>
        <taxon>Methanobacteriota</taxon>
        <taxon>Stenosarchaea group</taxon>
        <taxon>Halobacteria</taxon>
        <taxon>Halobacteriales</taxon>
        <taxon>Haloarculaceae</taxon>
        <taxon>Haloarcula</taxon>
    </lineage>
</organism>
<sequence>MTSQLTVKAVEHYEDHYHVRFRDADDFDELETPDWARDLAESEVPGSDVQMGRDETDDWLVQSVGVPVDRVDGEGDASRKALRVVTLINDHEMFDSR</sequence>
<name>A0ABU2FEC6_9EURY</name>
<dbReference type="RefSeq" id="WP_310919966.1">
    <property type="nucleotide sequence ID" value="NZ_JAMQON010000003.1"/>
</dbReference>
<gene>
    <name evidence="1" type="ORF">NDI56_12915</name>
</gene>
<evidence type="ECO:0000313" key="2">
    <source>
        <dbReference type="Proteomes" id="UP001259659"/>
    </source>
</evidence>
<reference evidence="1 2" key="1">
    <citation type="submission" date="2022-06" db="EMBL/GenBank/DDBJ databases">
        <title>Haloarcula sp. a new haloarchaeum isolate from saline soil.</title>
        <authorList>
            <person name="Strakova D."/>
            <person name="Galisteo C."/>
            <person name="Sanchez-Porro C."/>
            <person name="Ventosa A."/>
        </authorList>
    </citation>
    <scope>NUCLEOTIDE SEQUENCE [LARGE SCALE GENOMIC DNA]</scope>
    <source>
        <strain evidence="1 2">S1CR25-12</strain>
    </source>
</reference>
<protein>
    <submittedName>
        <fullName evidence="1">Uncharacterized protein</fullName>
    </submittedName>
</protein>
<dbReference type="Proteomes" id="UP001259659">
    <property type="component" value="Unassembled WGS sequence"/>
</dbReference>
<accession>A0ABU2FEC6</accession>